<dbReference type="EMBL" id="AWFB01000078">
    <property type="protein sequence ID" value="RAN30639.1"/>
    <property type="molecule type" value="Genomic_DNA"/>
</dbReference>
<dbReference type="Pfam" id="PF03864">
    <property type="entry name" value="Phage_cap_E"/>
    <property type="match status" value="1"/>
</dbReference>
<gene>
    <name evidence="1" type="ORF">HY3_05675</name>
</gene>
<reference evidence="1 2" key="1">
    <citation type="submission" date="2013-04" db="EMBL/GenBank/DDBJ databases">
        <title>Hyphomonas sp. T24B3 Genome Sequencing.</title>
        <authorList>
            <person name="Lai Q."/>
            <person name="Shao Z."/>
        </authorList>
    </citation>
    <scope>NUCLEOTIDE SEQUENCE [LARGE SCALE GENOMIC DNA]</scope>
    <source>
        <strain evidence="1 2">T24B3</strain>
    </source>
</reference>
<evidence type="ECO:0000313" key="1">
    <source>
        <dbReference type="EMBL" id="RAN30639.1"/>
    </source>
</evidence>
<evidence type="ECO:0000313" key="2">
    <source>
        <dbReference type="Proteomes" id="UP000249123"/>
    </source>
</evidence>
<sequence>MKIMEDFNLEAVWSFTARHLTQTVNQIPNVWGYLGELNYAPGEGVDTTVVEIARTSEGVRVLPAVTRGGPASTKKGPKEDAIYIEIPSFPQTHTITPGDVQDWLKKANREINPVTLEQSLADRLESLRKDHDYTLEYQRVGSAKGKLIDGAGNELLDLFEAFGVVQKTVDFALDDPTTNVRAKCNEVKAYQRANLQGETMSGAEMLVDSGFFDAFVEHPNVEKYWLNHVEALALAHMDAKGPYGREFTFGGLHLREYDASVNLYDGSAVPMIGADQGHAFPVGTQDAWQTYFGPPHDIRFANAGGLEIYMSQEMLKHGAGVELKSESCPLAVFRRPNLLVGVTA</sequence>
<comment type="caution">
    <text evidence="1">The sequence shown here is derived from an EMBL/GenBank/DDBJ whole genome shotgun (WGS) entry which is preliminary data.</text>
</comment>
<organism evidence="1 2">
    <name type="scientific">Hyphomonas pacifica</name>
    <dbReference type="NCBI Taxonomy" id="1280941"/>
    <lineage>
        <taxon>Bacteria</taxon>
        <taxon>Pseudomonadati</taxon>
        <taxon>Pseudomonadota</taxon>
        <taxon>Alphaproteobacteria</taxon>
        <taxon>Hyphomonadales</taxon>
        <taxon>Hyphomonadaceae</taxon>
        <taxon>Hyphomonas</taxon>
    </lineage>
</organism>
<proteinExistence type="predicted"/>
<dbReference type="AlphaFoldDB" id="A0A8B2PR84"/>
<dbReference type="InterPro" id="IPR005564">
    <property type="entry name" value="Major_capsid_GpE"/>
</dbReference>
<dbReference type="Proteomes" id="UP000249123">
    <property type="component" value="Unassembled WGS sequence"/>
</dbReference>
<protein>
    <recommendedName>
        <fullName evidence="3">Elements of external origin</fullName>
    </recommendedName>
</protein>
<keyword evidence="2" id="KW-1185">Reference proteome</keyword>
<accession>A0A8B2PR84</accession>
<evidence type="ECO:0008006" key="3">
    <source>
        <dbReference type="Google" id="ProtNLM"/>
    </source>
</evidence>
<name>A0A8B2PR84_9PROT</name>